<evidence type="ECO:0000313" key="1">
    <source>
        <dbReference type="EMBL" id="HGI75442.1"/>
    </source>
</evidence>
<protein>
    <submittedName>
        <fullName evidence="1">Uncharacterized protein</fullName>
    </submittedName>
</protein>
<name>A0A7V3YML4_9BACT</name>
<comment type="caution">
    <text evidence="1">The sequence shown here is derived from an EMBL/GenBank/DDBJ whole genome shotgun (WGS) entry which is preliminary data.</text>
</comment>
<reference evidence="1" key="1">
    <citation type="journal article" date="2020" name="mSystems">
        <title>Genome- and Community-Level Interaction Insights into Carbon Utilization and Element Cycling Functions of Hydrothermarchaeota in Hydrothermal Sediment.</title>
        <authorList>
            <person name="Zhou Z."/>
            <person name="Liu Y."/>
            <person name="Xu W."/>
            <person name="Pan J."/>
            <person name="Luo Z.H."/>
            <person name="Li M."/>
        </authorList>
    </citation>
    <scope>NUCLEOTIDE SEQUENCE [LARGE SCALE GENOMIC DNA]</scope>
    <source>
        <strain evidence="1">SpSt-716</strain>
    </source>
</reference>
<gene>
    <name evidence="1" type="ORF">ENU96_07185</name>
</gene>
<organism evidence="1">
    <name type="scientific">Candidatus Caldatribacterium californiense</name>
    <dbReference type="NCBI Taxonomy" id="1454726"/>
    <lineage>
        <taxon>Bacteria</taxon>
        <taxon>Pseudomonadati</taxon>
        <taxon>Atribacterota</taxon>
        <taxon>Atribacteria</taxon>
        <taxon>Atribacterales</taxon>
        <taxon>Candidatus Caldatribacteriaceae</taxon>
        <taxon>Candidatus Caldatribacterium</taxon>
    </lineage>
</organism>
<dbReference type="EMBL" id="DTEN01000287">
    <property type="protein sequence ID" value="HGI75442.1"/>
    <property type="molecule type" value="Genomic_DNA"/>
</dbReference>
<accession>A0A7V3YML4</accession>
<proteinExistence type="predicted"/>
<dbReference type="AlphaFoldDB" id="A0A7V3YML4"/>
<sequence length="80" mass="9351">MLLGILLIVLVLYGLLLFWVLNERLKEVQHLLRSLAKKVDRLGEKRSLPEERGEEESIAEDRFPLYVFEDEIAREKGEGQ</sequence>